<evidence type="ECO:0000256" key="5">
    <source>
        <dbReference type="RuleBase" id="RU367124"/>
    </source>
</evidence>
<protein>
    <recommendedName>
        <fullName evidence="5">RxLR effector protein</fullName>
    </recommendedName>
</protein>
<keyword evidence="3 5" id="KW-0964">Secreted</keyword>
<dbReference type="OrthoDB" id="126873at2759"/>
<comment type="function">
    <text evidence="5">Effector that suppresses plant defense responses during pathogen infection.</text>
</comment>
<gene>
    <name evidence="6" type="ORF">PHMEG_0002771</name>
</gene>
<comment type="subcellular location">
    <subcellularLocation>
        <location evidence="1 5">Secreted</location>
    </subcellularLocation>
</comment>
<evidence type="ECO:0000256" key="3">
    <source>
        <dbReference type="ARBA" id="ARBA00022525"/>
    </source>
</evidence>
<dbReference type="EMBL" id="NBNE01000130">
    <property type="protein sequence ID" value="OWZ22516.1"/>
    <property type="molecule type" value="Genomic_DNA"/>
</dbReference>
<evidence type="ECO:0000313" key="6">
    <source>
        <dbReference type="EMBL" id="OWZ22516.1"/>
    </source>
</evidence>
<organism evidence="6 7">
    <name type="scientific">Phytophthora megakarya</name>
    <dbReference type="NCBI Taxonomy" id="4795"/>
    <lineage>
        <taxon>Eukaryota</taxon>
        <taxon>Sar</taxon>
        <taxon>Stramenopiles</taxon>
        <taxon>Oomycota</taxon>
        <taxon>Peronosporomycetes</taxon>
        <taxon>Peronosporales</taxon>
        <taxon>Peronosporaceae</taxon>
        <taxon>Phytophthora</taxon>
    </lineage>
</organism>
<dbReference type="Proteomes" id="UP000198211">
    <property type="component" value="Unassembled WGS sequence"/>
</dbReference>
<reference evidence="7" key="1">
    <citation type="submission" date="2017-03" db="EMBL/GenBank/DDBJ databases">
        <title>Phytopthora megakarya and P. palmivora, two closely related causual agents of cacao black pod achieved similar genome size and gene model numbers by different mechanisms.</title>
        <authorList>
            <person name="Ali S."/>
            <person name="Shao J."/>
            <person name="Larry D.J."/>
            <person name="Kronmiller B."/>
            <person name="Shen D."/>
            <person name="Strem M.D."/>
            <person name="Melnick R.L."/>
            <person name="Guiltinan M.J."/>
            <person name="Tyler B.M."/>
            <person name="Meinhardt L.W."/>
            <person name="Bailey B.A."/>
        </authorList>
    </citation>
    <scope>NUCLEOTIDE SEQUENCE [LARGE SCALE GENOMIC DNA]</scope>
    <source>
        <strain evidence="7">zdho120</strain>
    </source>
</reference>
<keyword evidence="7" id="KW-1185">Reference proteome</keyword>
<accession>A0A225WXV9</accession>
<dbReference type="Pfam" id="PF16810">
    <property type="entry name" value="RXLR"/>
    <property type="match status" value="1"/>
</dbReference>
<evidence type="ECO:0000256" key="1">
    <source>
        <dbReference type="ARBA" id="ARBA00004613"/>
    </source>
</evidence>
<dbReference type="InterPro" id="IPR031825">
    <property type="entry name" value="RXLR"/>
</dbReference>
<evidence type="ECO:0000313" key="7">
    <source>
        <dbReference type="Proteomes" id="UP000198211"/>
    </source>
</evidence>
<evidence type="ECO:0000256" key="4">
    <source>
        <dbReference type="ARBA" id="ARBA00022729"/>
    </source>
</evidence>
<comment type="domain">
    <text evidence="5">The RxLR-dEER motif acts to carry the protein into the host cell cytoplasm through binding to cell surface phosphatidylinositol-3-phosphate.</text>
</comment>
<sequence>MGLYQLVFLVAAVLIKTSNLVQASTTSQLGVFKTPTRARERDNSATRFLRAYTADEGVEEKRGISANLPGIKKISSILKSSKTKELERKIKADDSIDDAFDKIIRDTLLRKSGHIEAENAHDLLFLGKEFKVWAHHAEKMNKLSEVRPEAAMLATLMKTFSEKEIARMIYFSKDASWTAPNSVIKKLEKTQFNSWFEKGLDPTKVLETVLKVRRKNIHRTPTEKQIWGAYSIWYTLKTLNY</sequence>
<comment type="similarity">
    <text evidence="2 5">Belongs to the RxLR effector family.</text>
</comment>
<proteinExistence type="inferred from homology"/>
<name>A0A225WXV9_9STRA</name>
<dbReference type="AlphaFoldDB" id="A0A225WXV9"/>
<feature type="signal peptide" evidence="5">
    <location>
        <begin position="1"/>
        <end position="23"/>
    </location>
</feature>
<evidence type="ECO:0000256" key="2">
    <source>
        <dbReference type="ARBA" id="ARBA00010400"/>
    </source>
</evidence>
<feature type="chain" id="PRO_5044957412" description="RxLR effector protein" evidence="5">
    <location>
        <begin position="24"/>
        <end position="241"/>
    </location>
</feature>
<keyword evidence="4 5" id="KW-0732">Signal</keyword>
<comment type="caution">
    <text evidence="6">The sequence shown here is derived from an EMBL/GenBank/DDBJ whole genome shotgun (WGS) entry which is preliminary data.</text>
</comment>